<accession>A0A7M1WBZ2</accession>
<reference evidence="1" key="1">
    <citation type="submission" date="2020-08" db="EMBL/GenBank/DDBJ databases">
        <title>Genetic structure, function and evolution of capsule biosynthesis loci in Vibrio parahaemolyticus.</title>
        <authorList>
            <person name="Li L."/>
            <person name="Bian S."/>
        </authorList>
    </citation>
    <scope>NUCLEOTIDE SEQUENCE</scope>
    <source>
        <strain evidence="1">VP32</strain>
    </source>
</reference>
<dbReference type="RefSeq" id="WP_239915143.1">
    <property type="nucleotide sequence ID" value="NZ_JAKEUC010000003.1"/>
</dbReference>
<dbReference type="AlphaFoldDB" id="A0A7M1WBZ2"/>
<dbReference type="CDD" id="cd02513">
    <property type="entry name" value="CMP-NeuAc_Synthase"/>
    <property type="match status" value="1"/>
</dbReference>
<organism evidence="1">
    <name type="scientific">Vibrio parahaemolyticus</name>
    <dbReference type="NCBI Taxonomy" id="670"/>
    <lineage>
        <taxon>Bacteria</taxon>
        <taxon>Pseudomonadati</taxon>
        <taxon>Pseudomonadota</taxon>
        <taxon>Gammaproteobacteria</taxon>
        <taxon>Vibrionales</taxon>
        <taxon>Vibrionaceae</taxon>
        <taxon>Vibrio</taxon>
    </lineage>
</organism>
<proteinExistence type="predicted"/>
<dbReference type="SUPFAM" id="SSF53448">
    <property type="entry name" value="Nucleotide-diphospho-sugar transferases"/>
    <property type="match status" value="1"/>
</dbReference>
<gene>
    <name evidence="1" type="ORF">VP32_00011</name>
</gene>
<dbReference type="Gene3D" id="3.90.550.10">
    <property type="entry name" value="Spore Coat Polysaccharide Biosynthesis Protein SpsA, Chain A"/>
    <property type="match status" value="1"/>
</dbReference>
<dbReference type="EMBL" id="MT898269">
    <property type="protein sequence ID" value="QOS24461.1"/>
    <property type="molecule type" value="Genomic_DNA"/>
</dbReference>
<dbReference type="InterPro" id="IPR029044">
    <property type="entry name" value="Nucleotide-diphossugar_trans"/>
</dbReference>
<dbReference type="PANTHER" id="PTHR21485:SF6">
    <property type="entry name" value="N-ACYLNEURAMINATE CYTIDYLYLTRANSFERASE-RELATED"/>
    <property type="match status" value="1"/>
</dbReference>
<dbReference type="Pfam" id="PF02348">
    <property type="entry name" value="CTP_transf_3"/>
    <property type="match status" value="1"/>
</dbReference>
<evidence type="ECO:0008006" key="2">
    <source>
        <dbReference type="Google" id="ProtNLM"/>
    </source>
</evidence>
<dbReference type="InterPro" id="IPR003329">
    <property type="entry name" value="Cytidylyl_trans"/>
</dbReference>
<dbReference type="PANTHER" id="PTHR21485">
    <property type="entry name" value="HAD SUPERFAMILY MEMBERS CMAS AND KDSC"/>
    <property type="match status" value="1"/>
</dbReference>
<name>A0A7M1WBZ2_VIBPH</name>
<sequence length="227" mass="26330">MLTAFLPCRLGSQRVPNKNIRDFAGIEGGLLKIKLEQLCKTKELDRIVVSSNDPRVLEFASKFCDNRISIDERSDELGSNKTTTDQLIKYVPTIIGEGHVIWTHVTSPFLNEIDYKTIINTYYECLELGYDSLMTVLKIQGFIWNKKEAINYNRNILKWPMTQDIEPVYEVDSGAFLTSIDNYKKFGDRIGINTFLFEQEKNKSIDIDWPEDFKMAEQIWRVKGQNL</sequence>
<evidence type="ECO:0000313" key="1">
    <source>
        <dbReference type="EMBL" id="QOS24461.1"/>
    </source>
</evidence>
<protein>
    <recommendedName>
        <fullName evidence="2">Acylneuraminate cytidylyltransferase family protein</fullName>
    </recommendedName>
</protein>
<dbReference type="GO" id="GO:0008781">
    <property type="term" value="F:N-acylneuraminate cytidylyltransferase activity"/>
    <property type="evidence" value="ECO:0007669"/>
    <property type="project" value="TreeGrafter"/>
</dbReference>
<dbReference type="InterPro" id="IPR050793">
    <property type="entry name" value="CMP-NeuNAc_synthase"/>
</dbReference>